<protein>
    <submittedName>
        <fullName evidence="2">Uncharacterized protein</fullName>
    </submittedName>
</protein>
<evidence type="ECO:0000256" key="1">
    <source>
        <dbReference type="SAM" id="Phobius"/>
    </source>
</evidence>
<gene>
    <name evidence="2" type="ORF">EXU28_10535</name>
</gene>
<dbReference type="Proteomes" id="UP000293863">
    <property type="component" value="Unassembled WGS sequence"/>
</dbReference>
<keyword evidence="1" id="KW-0472">Membrane</keyword>
<dbReference type="EMBL" id="SGSQ01000015">
    <property type="protein sequence ID" value="RZG45916.1"/>
    <property type="molecule type" value="Genomic_DNA"/>
</dbReference>
<evidence type="ECO:0000313" key="2">
    <source>
        <dbReference type="EMBL" id="RZG45916.1"/>
    </source>
</evidence>
<accession>A0A4Q7AIP3</accession>
<keyword evidence="1" id="KW-1133">Transmembrane helix</keyword>
<reference evidence="2 3" key="1">
    <citation type="submission" date="2019-02" db="EMBL/GenBank/DDBJ databases">
        <title>The Batch Genome Submission of Acinetobacter spp. strains.</title>
        <authorList>
            <person name="Qin J."/>
            <person name="Hu Y."/>
            <person name="Ye H."/>
            <person name="Wei L."/>
            <person name="Feng Y."/>
            <person name="Zong Z."/>
        </authorList>
    </citation>
    <scope>NUCLEOTIDE SEQUENCE [LARGE SCALE GENOMIC DNA]</scope>
    <source>
        <strain evidence="2 3">WCHAW060049</strain>
    </source>
</reference>
<organism evidence="2 3">
    <name type="scientific">Acinetobacter wuhouensis</name>
    <dbReference type="NCBI Taxonomy" id="1879050"/>
    <lineage>
        <taxon>Bacteria</taxon>
        <taxon>Pseudomonadati</taxon>
        <taxon>Pseudomonadota</taxon>
        <taxon>Gammaproteobacteria</taxon>
        <taxon>Moraxellales</taxon>
        <taxon>Moraxellaceae</taxon>
        <taxon>Acinetobacter</taxon>
    </lineage>
</organism>
<evidence type="ECO:0000313" key="3">
    <source>
        <dbReference type="Proteomes" id="UP000293863"/>
    </source>
</evidence>
<name>A0A4Q7AIP3_9GAMM</name>
<keyword evidence="1" id="KW-0812">Transmembrane</keyword>
<proteinExistence type="predicted"/>
<feature type="transmembrane region" description="Helical" evidence="1">
    <location>
        <begin position="82"/>
        <end position="105"/>
    </location>
</feature>
<dbReference type="RefSeq" id="WP_130131805.1">
    <property type="nucleotide sequence ID" value="NZ_SGSQ01000015.1"/>
</dbReference>
<keyword evidence="3" id="KW-1185">Reference proteome</keyword>
<dbReference type="AlphaFoldDB" id="A0A4Q7AIP3"/>
<sequence>MQCQKCAAENILEAVRCLNCRARLNPIQKHQDQHFENKIIQLDIQENEQKEIARTDVDDIVATPKNSVFSTIKKMNELKFKVSIIILCVLPFLGLFLVLLSKFYLQPKYEAEKLTYAEKIGKLPKIKHPNSQGDPNRVLDDWELRQISLSILNMQMTMIQASQYFQQHQKLATTQVTIQKTFTQIYFDQYGNIIGKPTDDPKQMLIYHPVITRDQHLEWQCIAVNIIENKYLKNCSFSHHNPFAEK</sequence>
<comment type="caution">
    <text evidence="2">The sequence shown here is derived from an EMBL/GenBank/DDBJ whole genome shotgun (WGS) entry which is preliminary data.</text>
</comment>